<reference evidence="1 2" key="1">
    <citation type="submission" date="2016-10" db="EMBL/GenBank/DDBJ databases">
        <authorList>
            <person name="Varghese N."/>
            <person name="Submissions S."/>
        </authorList>
    </citation>
    <scope>NUCLEOTIDE SEQUENCE [LARGE SCALE GENOMIC DNA]</scope>
    <source>
        <strain evidence="1 2">CGMCC 1.3889</strain>
    </source>
</reference>
<name>A0A1H9MN78_9LACO</name>
<sequence>MADTEKKTLSTEEKNEIDTAEELHQQMIKEQIAEFPVSKVGSR</sequence>
<comment type="caution">
    <text evidence="1">The sequence shown here is derived from an EMBL/GenBank/DDBJ whole genome shotgun (WGS) entry which is preliminary data.</text>
</comment>
<proteinExistence type="predicted"/>
<keyword evidence="2" id="KW-1185">Reference proteome</keyword>
<accession>A0A1H9MN78</accession>
<dbReference type="EMBL" id="FOGK01000003">
    <property type="protein sequence ID" value="SER24917.1"/>
    <property type="molecule type" value="Genomic_DNA"/>
</dbReference>
<gene>
    <name evidence="1" type="ORF">SAMN04487973_103111</name>
</gene>
<evidence type="ECO:0000313" key="2">
    <source>
        <dbReference type="Proteomes" id="UP000182818"/>
    </source>
</evidence>
<evidence type="ECO:0000313" key="1">
    <source>
        <dbReference type="EMBL" id="SER24917.1"/>
    </source>
</evidence>
<dbReference type="GeneID" id="76044676"/>
<protein>
    <submittedName>
        <fullName evidence="1">Uncharacterized protein</fullName>
    </submittedName>
</protein>
<organism evidence="1 2">
    <name type="scientific">Pediococcus ethanolidurans</name>
    <dbReference type="NCBI Taxonomy" id="319653"/>
    <lineage>
        <taxon>Bacteria</taxon>
        <taxon>Bacillati</taxon>
        <taxon>Bacillota</taxon>
        <taxon>Bacilli</taxon>
        <taxon>Lactobacillales</taxon>
        <taxon>Lactobacillaceae</taxon>
        <taxon>Pediococcus</taxon>
    </lineage>
</organism>
<dbReference type="Proteomes" id="UP000182818">
    <property type="component" value="Unassembled WGS sequence"/>
</dbReference>
<dbReference type="RefSeq" id="WP_258390191.1">
    <property type="nucleotide sequence ID" value="NZ_BJYP01000007.1"/>
</dbReference>